<dbReference type="GO" id="GO:0005886">
    <property type="term" value="C:plasma membrane"/>
    <property type="evidence" value="ECO:0007669"/>
    <property type="project" value="UniProtKB-SubCell"/>
</dbReference>
<keyword evidence="5 8" id="KW-0812">Transmembrane</keyword>
<keyword evidence="3" id="KW-0488">Methylation</keyword>
<comment type="subcellular location">
    <subcellularLocation>
        <location evidence="1">Cell inner membrane</location>
        <topology evidence="1">Single-pass membrane protein</topology>
    </subcellularLocation>
</comment>
<reference evidence="11" key="1">
    <citation type="submission" date="2017-05" db="EMBL/GenBank/DDBJ databases">
        <title>Physiological properties and genetic analysis related to exopolysaccharide production of fresh-water unicellular cyanobacterium Aphanothece sacrum, Suizenji Nori, that has been cultured as a food source in Japan.</title>
        <authorList>
            <person name="Kanesaki Y."/>
            <person name="Yoshikawa S."/>
            <person name="Ohki K."/>
        </authorList>
    </citation>
    <scope>NUCLEOTIDE SEQUENCE [LARGE SCALE GENOMIC DNA]</scope>
    <source>
        <strain evidence="11">FPU1</strain>
    </source>
</reference>
<evidence type="ECO:0000256" key="3">
    <source>
        <dbReference type="ARBA" id="ARBA00022481"/>
    </source>
</evidence>
<dbReference type="SUPFAM" id="SSF54523">
    <property type="entry name" value="Pili subunits"/>
    <property type="match status" value="1"/>
</dbReference>
<organism evidence="10 11">
    <name type="scientific">Aphanothece sacrum FPU1</name>
    <dbReference type="NCBI Taxonomy" id="1920663"/>
    <lineage>
        <taxon>Bacteria</taxon>
        <taxon>Bacillati</taxon>
        <taxon>Cyanobacteriota</taxon>
        <taxon>Cyanophyceae</taxon>
        <taxon>Oscillatoriophycideae</taxon>
        <taxon>Chroococcales</taxon>
        <taxon>Aphanothecaceae</taxon>
        <taxon>Aphanothece</taxon>
    </lineage>
</organism>
<keyword evidence="4" id="KW-0997">Cell inner membrane</keyword>
<evidence type="ECO:0000256" key="2">
    <source>
        <dbReference type="ARBA" id="ARBA00022475"/>
    </source>
</evidence>
<keyword evidence="7 8" id="KW-0472">Membrane</keyword>
<dbReference type="Proteomes" id="UP000287247">
    <property type="component" value="Unassembled WGS sequence"/>
</dbReference>
<comment type="caution">
    <text evidence="10">The sequence shown here is derived from an EMBL/GenBank/DDBJ whole genome shotgun (WGS) entry which is preliminary data.</text>
</comment>
<sequence length="164" mass="17275">MTLFEISIVTVIAGILAGIATPSMMGMLQGNRVKQAVDQVYSALQDAQGQAIRRGQKCTIKFDNSVTPPTIDSVPQDAGCLASTNKQLPTGVVMKHNLTPSTVSFSYKGNTTLADSGTIVIQTEKGKGEKQCLVISDGLGIMRRGVYKGDTTSSVTADNCTTNS</sequence>
<dbReference type="RefSeq" id="WP_227873637.1">
    <property type="nucleotide sequence ID" value="NZ_BDQK01000001.1"/>
</dbReference>
<dbReference type="AlphaFoldDB" id="A0A401ICD6"/>
<dbReference type="GO" id="GO:0015628">
    <property type="term" value="P:protein secretion by the type II secretion system"/>
    <property type="evidence" value="ECO:0007669"/>
    <property type="project" value="InterPro"/>
</dbReference>
<evidence type="ECO:0000256" key="8">
    <source>
        <dbReference type="SAM" id="Phobius"/>
    </source>
</evidence>
<keyword evidence="11" id="KW-1185">Reference proteome</keyword>
<dbReference type="Pfam" id="PF12019">
    <property type="entry name" value="GspH"/>
    <property type="match status" value="1"/>
</dbReference>
<dbReference type="InterPro" id="IPR045584">
    <property type="entry name" value="Pilin-like"/>
</dbReference>
<proteinExistence type="predicted"/>
<accession>A0A401ICD6</accession>
<feature type="domain" description="General secretion pathway GspH" evidence="9">
    <location>
        <begin position="36"/>
        <end position="136"/>
    </location>
</feature>
<name>A0A401ICD6_APHSA</name>
<keyword evidence="2" id="KW-1003">Cell membrane</keyword>
<evidence type="ECO:0000256" key="4">
    <source>
        <dbReference type="ARBA" id="ARBA00022519"/>
    </source>
</evidence>
<dbReference type="EMBL" id="BDQK01000001">
    <property type="protein sequence ID" value="GBF78948.1"/>
    <property type="molecule type" value="Genomic_DNA"/>
</dbReference>
<evidence type="ECO:0000313" key="10">
    <source>
        <dbReference type="EMBL" id="GBF78948.1"/>
    </source>
</evidence>
<evidence type="ECO:0000256" key="6">
    <source>
        <dbReference type="ARBA" id="ARBA00022989"/>
    </source>
</evidence>
<evidence type="ECO:0000259" key="9">
    <source>
        <dbReference type="Pfam" id="PF12019"/>
    </source>
</evidence>
<gene>
    <name evidence="10" type="ORF">AsFPU1_0339</name>
</gene>
<protein>
    <submittedName>
        <fullName evidence="10">Type IV pilin</fullName>
    </submittedName>
</protein>
<dbReference type="Gene3D" id="3.30.700.10">
    <property type="entry name" value="Glycoprotein, Type 4 Pilin"/>
    <property type="match status" value="1"/>
</dbReference>
<evidence type="ECO:0000256" key="7">
    <source>
        <dbReference type="ARBA" id="ARBA00023136"/>
    </source>
</evidence>
<dbReference type="InterPro" id="IPR022346">
    <property type="entry name" value="T2SS_GspH"/>
</dbReference>
<evidence type="ECO:0000256" key="1">
    <source>
        <dbReference type="ARBA" id="ARBA00004377"/>
    </source>
</evidence>
<keyword evidence="6 8" id="KW-1133">Transmembrane helix</keyword>
<dbReference type="GO" id="GO:0015627">
    <property type="term" value="C:type II protein secretion system complex"/>
    <property type="evidence" value="ECO:0007669"/>
    <property type="project" value="InterPro"/>
</dbReference>
<evidence type="ECO:0000256" key="5">
    <source>
        <dbReference type="ARBA" id="ARBA00022692"/>
    </source>
</evidence>
<evidence type="ECO:0000313" key="11">
    <source>
        <dbReference type="Proteomes" id="UP000287247"/>
    </source>
</evidence>
<feature type="transmembrane region" description="Helical" evidence="8">
    <location>
        <begin position="6"/>
        <end position="25"/>
    </location>
</feature>